<keyword evidence="6" id="KW-0408">Iron</keyword>
<evidence type="ECO:0000256" key="6">
    <source>
        <dbReference type="ARBA" id="ARBA00023004"/>
    </source>
</evidence>
<dbReference type="OrthoDB" id="10257314at2759"/>
<dbReference type="PANTHER" id="PTHR30468">
    <property type="entry name" value="ALPHA-KETOGLUTARATE-DEPENDENT SULFONATE DIOXYGENASE"/>
    <property type="match status" value="1"/>
</dbReference>
<dbReference type="EMBL" id="MVGC01000489">
    <property type="protein sequence ID" value="RJE18809.1"/>
    <property type="molecule type" value="Genomic_DNA"/>
</dbReference>
<evidence type="ECO:0000313" key="7">
    <source>
        <dbReference type="EMBL" id="RJE18809.1"/>
    </source>
</evidence>
<dbReference type="AlphaFoldDB" id="A0A3A2Z6V1"/>
<dbReference type="GO" id="GO:0046872">
    <property type="term" value="F:metal ion binding"/>
    <property type="evidence" value="ECO:0007669"/>
    <property type="project" value="UniProtKB-KW"/>
</dbReference>
<comment type="similarity">
    <text evidence="2">Belongs to the TfdA dioxygenase family.</text>
</comment>
<evidence type="ECO:0000256" key="3">
    <source>
        <dbReference type="ARBA" id="ARBA00022723"/>
    </source>
</evidence>
<keyword evidence="3" id="KW-0479">Metal-binding</keyword>
<gene>
    <name evidence="7" type="ORF">PHISCL_08853</name>
</gene>
<evidence type="ECO:0000313" key="8">
    <source>
        <dbReference type="Proteomes" id="UP000266188"/>
    </source>
</evidence>
<proteinExistence type="inferred from homology"/>
<evidence type="ECO:0000256" key="1">
    <source>
        <dbReference type="ARBA" id="ARBA00001954"/>
    </source>
</evidence>
<evidence type="ECO:0000256" key="2">
    <source>
        <dbReference type="ARBA" id="ARBA00005896"/>
    </source>
</evidence>
<dbReference type="Gene3D" id="3.60.130.10">
    <property type="entry name" value="Clavaminate synthase-like"/>
    <property type="match status" value="1"/>
</dbReference>
<dbReference type="Proteomes" id="UP000266188">
    <property type="component" value="Unassembled WGS sequence"/>
</dbReference>
<dbReference type="GO" id="GO:0005737">
    <property type="term" value="C:cytoplasm"/>
    <property type="evidence" value="ECO:0007669"/>
    <property type="project" value="TreeGrafter"/>
</dbReference>
<dbReference type="STRING" id="2070753.A0A3A2Z6V1"/>
<protein>
    <submittedName>
        <fullName evidence="7">Uncharacterized protein</fullName>
    </submittedName>
</protein>
<name>A0A3A2Z6V1_9EURO</name>
<comment type="caution">
    <text evidence="7">The sequence shown here is derived from an EMBL/GenBank/DDBJ whole genome shotgun (WGS) entry which is preliminary data.</text>
</comment>
<accession>A0A3A2Z6V1</accession>
<dbReference type="InterPro" id="IPR042098">
    <property type="entry name" value="TauD-like_sf"/>
</dbReference>
<dbReference type="InterPro" id="IPR051323">
    <property type="entry name" value="AtsK-like"/>
</dbReference>
<reference evidence="8" key="1">
    <citation type="submission" date="2017-02" db="EMBL/GenBank/DDBJ databases">
        <authorList>
            <person name="Tafer H."/>
            <person name="Lopandic K."/>
        </authorList>
    </citation>
    <scope>NUCLEOTIDE SEQUENCE [LARGE SCALE GENOMIC DNA]</scope>
    <source>
        <strain evidence="8">CBS 366.77</strain>
    </source>
</reference>
<keyword evidence="5" id="KW-0560">Oxidoreductase</keyword>
<evidence type="ECO:0000256" key="5">
    <source>
        <dbReference type="ARBA" id="ARBA00023002"/>
    </source>
</evidence>
<dbReference type="PANTHER" id="PTHR30468:SF10">
    <property type="entry name" value="TAUD_TFDA-LIKE DOMAIN-CONTAINING PROTEIN"/>
    <property type="match status" value="1"/>
</dbReference>
<organism evidence="7 8">
    <name type="scientific">Aspergillus sclerotialis</name>
    <dbReference type="NCBI Taxonomy" id="2070753"/>
    <lineage>
        <taxon>Eukaryota</taxon>
        <taxon>Fungi</taxon>
        <taxon>Dikarya</taxon>
        <taxon>Ascomycota</taxon>
        <taxon>Pezizomycotina</taxon>
        <taxon>Eurotiomycetes</taxon>
        <taxon>Eurotiomycetidae</taxon>
        <taxon>Eurotiales</taxon>
        <taxon>Aspergillaceae</taxon>
        <taxon>Aspergillus</taxon>
        <taxon>Aspergillus subgen. Polypaecilum</taxon>
    </lineage>
</organism>
<evidence type="ECO:0000256" key="4">
    <source>
        <dbReference type="ARBA" id="ARBA00022964"/>
    </source>
</evidence>
<dbReference type="SUPFAM" id="SSF51197">
    <property type="entry name" value="Clavaminate synthase-like"/>
    <property type="match status" value="1"/>
</dbReference>
<dbReference type="GO" id="GO:0016706">
    <property type="term" value="F:2-oxoglutarate-dependent dioxygenase activity"/>
    <property type="evidence" value="ECO:0007669"/>
    <property type="project" value="TreeGrafter"/>
</dbReference>
<sequence length="124" mass="14434">MRRMLWGREYPDAQLSDIVADDSKIKDLAITASERGVVVLRRQDIEVHQFKYLIQRMGELTGKPEEGKLHINPIHPEVNCCLGNDQVLFDPEVYVVSSEHNRDKFDDYLNTKHKQFASRGWHAE</sequence>
<comment type="cofactor">
    <cofactor evidence="1">
        <name>Fe(2+)</name>
        <dbReference type="ChEBI" id="CHEBI:29033"/>
    </cofactor>
</comment>
<keyword evidence="4" id="KW-0223">Dioxygenase</keyword>
<keyword evidence="8" id="KW-1185">Reference proteome</keyword>